<protein>
    <recommendedName>
        <fullName evidence="1">RNase H type-1 domain-containing protein</fullName>
    </recommendedName>
</protein>
<evidence type="ECO:0000259" key="1">
    <source>
        <dbReference type="Pfam" id="PF13456"/>
    </source>
</evidence>
<dbReference type="GO" id="GO:0004523">
    <property type="term" value="F:RNA-DNA hybrid ribonuclease activity"/>
    <property type="evidence" value="ECO:0007669"/>
    <property type="project" value="InterPro"/>
</dbReference>
<dbReference type="Pfam" id="PF13456">
    <property type="entry name" value="RVT_3"/>
    <property type="match status" value="1"/>
</dbReference>
<dbReference type="PANTHER" id="PTHR47074:SF61">
    <property type="entry name" value="RNASE H TYPE-1 DOMAIN-CONTAINING PROTEIN"/>
    <property type="match status" value="1"/>
</dbReference>
<dbReference type="InterPro" id="IPR052929">
    <property type="entry name" value="RNase_H-like_EbsB-rel"/>
</dbReference>
<gene>
    <name evidence="2" type="ORF">Godav_022730</name>
</gene>
<dbReference type="PANTHER" id="PTHR47074">
    <property type="entry name" value="BNAC02G40300D PROTEIN"/>
    <property type="match status" value="1"/>
</dbReference>
<dbReference type="CDD" id="cd06222">
    <property type="entry name" value="RNase_H_like"/>
    <property type="match status" value="1"/>
</dbReference>
<evidence type="ECO:0000313" key="2">
    <source>
        <dbReference type="EMBL" id="MBA0627935.1"/>
    </source>
</evidence>
<sequence length="108" mass="12658">VAYWRAVEIGVDRGWQSVIIEGDSLATIKKCNTTGLDRSMIGVYIHDIQQQISKFNKVSFQYTPRSVNNLAHILAMETLKRKEEVYLEMEVPEYAKEQRRIDWLREPD</sequence>
<comment type="caution">
    <text evidence="2">The sequence shown here is derived from an EMBL/GenBank/DDBJ whole genome shotgun (WGS) entry which is preliminary data.</text>
</comment>
<dbReference type="InterPro" id="IPR002156">
    <property type="entry name" value="RNaseH_domain"/>
</dbReference>
<feature type="domain" description="RNase H type-1" evidence="1">
    <location>
        <begin position="2"/>
        <end position="76"/>
    </location>
</feature>
<proteinExistence type="predicted"/>
<name>A0A7J8SQ28_GOSDV</name>
<organism evidence="2 3">
    <name type="scientific">Gossypium davidsonii</name>
    <name type="common">Davidson's cotton</name>
    <name type="synonym">Gossypium klotzschianum subsp. davidsonii</name>
    <dbReference type="NCBI Taxonomy" id="34287"/>
    <lineage>
        <taxon>Eukaryota</taxon>
        <taxon>Viridiplantae</taxon>
        <taxon>Streptophyta</taxon>
        <taxon>Embryophyta</taxon>
        <taxon>Tracheophyta</taxon>
        <taxon>Spermatophyta</taxon>
        <taxon>Magnoliopsida</taxon>
        <taxon>eudicotyledons</taxon>
        <taxon>Gunneridae</taxon>
        <taxon>Pentapetalae</taxon>
        <taxon>rosids</taxon>
        <taxon>malvids</taxon>
        <taxon>Malvales</taxon>
        <taxon>Malvaceae</taxon>
        <taxon>Malvoideae</taxon>
        <taxon>Gossypium</taxon>
    </lineage>
</organism>
<dbReference type="EMBL" id="JABFAC010000011">
    <property type="protein sequence ID" value="MBA0627935.1"/>
    <property type="molecule type" value="Genomic_DNA"/>
</dbReference>
<reference evidence="2 3" key="1">
    <citation type="journal article" date="2019" name="Genome Biol. Evol.">
        <title>Insights into the evolution of the New World diploid cottons (Gossypium, subgenus Houzingenia) based on genome sequencing.</title>
        <authorList>
            <person name="Grover C.E."/>
            <person name="Arick M.A. 2nd"/>
            <person name="Thrash A."/>
            <person name="Conover J.L."/>
            <person name="Sanders W.S."/>
            <person name="Peterson D.G."/>
            <person name="Frelichowski J.E."/>
            <person name="Scheffler J.A."/>
            <person name="Scheffler B.E."/>
            <person name="Wendel J.F."/>
        </authorList>
    </citation>
    <scope>NUCLEOTIDE SEQUENCE [LARGE SCALE GENOMIC DNA]</scope>
    <source>
        <strain evidence="2">27</strain>
        <tissue evidence="2">Leaf</tissue>
    </source>
</reference>
<dbReference type="Proteomes" id="UP000593561">
    <property type="component" value="Unassembled WGS sequence"/>
</dbReference>
<feature type="non-terminal residue" evidence="2">
    <location>
        <position position="108"/>
    </location>
</feature>
<keyword evidence="3" id="KW-1185">Reference proteome</keyword>
<dbReference type="Gene3D" id="3.30.420.10">
    <property type="entry name" value="Ribonuclease H-like superfamily/Ribonuclease H"/>
    <property type="match status" value="1"/>
</dbReference>
<evidence type="ECO:0000313" key="3">
    <source>
        <dbReference type="Proteomes" id="UP000593561"/>
    </source>
</evidence>
<dbReference type="InterPro" id="IPR036397">
    <property type="entry name" value="RNaseH_sf"/>
</dbReference>
<dbReference type="GO" id="GO:0003676">
    <property type="term" value="F:nucleic acid binding"/>
    <property type="evidence" value="ECO:0007669"/>
    <property type="project" value="InterPro"/>
</dbReference>
<dbReference type="InterPro" id="IPR044730">
    <property type="entry name" value="RNase_H-like_dom_plant"/>
</dbReference>
<accession>A0A7J8SQ28</accession>
<dbReference type="AlphaFoldDB" id="A0A7J8SQ28"/>